<evidence type="ECO:0000256" key="2">
    <source>
        <dbReference type="ARBA" id="ARBA00016664"/>
    </source>
</evidence>
<dbReference type="HAMAP" id="MF_00076">
    <property type="entry name" value="HisB"/>
    <property type="match status" value="1"/>
</dbReference>
<dbReference type="NCBIfam" id="NF002111">
    <property type="entry name" value="PRK00951.2-1"/>
    <property type="match status" value="1"/>
</dbReference>
<dbReference type="PROSITE" id="PS00954">
    <property type="entry name" value="IGP_DEHYDRATASE_1"/>
    <property type="match status" value="1"/>
</dbReference>
<gene>
    <name evidence="6" type="primary">hisB</name>
    <name evidence="8" type="ORF">BCB44BAC_01269</name>
</gene>
<keyword evidence="3 6" id="KW-0028">Amino-acid biosynthesis</keyword>
<dbReference type="InterPro" id="IPR000807">
    <property type="entry name" value="ImidazoleglycerolP_deHydtase"/>
</dbReference>
<evidence type="ECO:0000256" key="6">
    <source>
        <dbReference type="HAMAP-Rule" id="MF_00076"/>
    </source>
</evidence>
<reference evidence="8 9" key="1">
    <citation type="submission" date="2016-08" db="EMBL/GenBank/DDBJ databases">
        <authorList>
            <person name="Loux V."/>
            <person name="Rue O."/>
        </authorList>
    </citation>
    <scope>NUCLEOTIDE SEQUENCE [LARGE SCALE GENOMIC DNA]</scope>
    <source>
        <strain evidence="8 9">AFSSA_08CEB44bac</strain>
    </source>
</reference>
<dbReference type="InterPro" id="IPR020565">
    <property type="entry name" value="ImidazoleglycerP_deHydtase_CS"/>
</dbReference>
<dbReference type="SUPFAM" id="SSF54211">
    <property type="entry name" value="Ribosomal protein S5 domain 2-like"/>
    <property type="match status" value="2"/>
</dbReference>
<dbReference type="InterPro" id="IPR020568">
    <property type="entry name" value="Ribosomal_Su5_D2-typ_SF"/>
</dbReference>
<dbReference type="NCBIfam" id="NF002107">
    <property type="entry name" value="PRK00951.1-2"/>
    <property type="match status" value="1"/>
</dbReference>
<comment type="similarity">
    <text evidence="6 7">Belongs to the imidazoleglycerol-phosphate dehydratase family.</text>
</comment>
<protein>
    <recommendedName>
        <fullName evidence="2 6">Imidazoleglycerol-phosphate dehydratase</fullName>
        <shortName evidence="6">IGPD</shortName>
        <ecNumber evidence="6 7">4.2.1.19</ecNumber>
    </recommendedName>
</protein>
<dbReference type="Proteomes" id="UP000242164">
    <property type="component" value="Unassembled WGS sequence"/>
</dbReference>
<dbReference type="NCBIfam" id="NF002114">
    <property type="entry name" value="PRK00951.2-4"/>
    <property type="match status" value="1"/>
</dbReference>
<dbReference type="EMBL" id="FMIK01000019">
    <property type="protein sequence ID" value="SCL88090.1"/>
    <property type="molecule type" value="Genomic_DNA"/>
</dbReference>
<keyword evidence="4 6" id="KW-0368">Histidine biosynthesis</keyword>
<dbReference type="GO" id="GO:0004424">
    <property type="term" value="F:imidazoleglycerol-phosphate dehydratase activity"/>
    <property type="evidence" value="ECO:0007669"/>
    <property type="project" value="UniProtKB-UniRule"/>
</dbReference>
<dbReference type="PANTHER" id="PTHR23133">
    <property type="entry name" value="IMIDAZOLEGLYCEROL-PHOSPHATE DEHYDRATASE HIS7"/>
    <property type="match status" value="1"/>
</dbReference>
<evidence type="ECO:0000256" key="3">
    <source>
        <dbReference type="ARBA" id="ARBA00022605"/>
    </source>
</evidence>
<name>A0AAX2CEG2_9BACI</name>
<comment type="caution">
    <text evidence="8">The sequence shown here is derived from an EMBL/GenBank/DDBJ whole genome shotgun (WGS) entry which is preliminary data.</text>
</comment>
<dbReference type="FunFam" id="3.30.230.40:FF:000003">
    <property type="entry name" value="Imidazoleglycerol-phosphate dehydratase HisB"/>
    <property type="match status" value="1"/>
</dbReference>
<dbReference type="GO" id="GO:0000105">
    <property type="term" value="P:L-histidine biosynthetic process"/>
    <property type="evidence" value="ECO:0007669"/>
    <property type="project" value="UniProtKB-UniRule"/>
</dbReference>
<dbReference type="Pfam" id="PF00475">
    <property type="entry name" value="IGPD"/>
    <property type="match status" value="1"/>
</dbReference>
<evidence type="ECO:0000256" key="1">
    <source>
        <dbReference type="ARBA" id="ARBA00005047"/>
    </source>
</evidence>
<sequence>MMRRASQERRTTETKIKLHLQLDESENISIRTGVGFFDHMLTLFAKHGRFGLQIEAVGDMFVDAHHTVEDVGIVLGNCLREVLQNKEGMNRYGAAYVPMDEALGFVAIDISGRSYLVFQGELVNPKLGDFDTELTEEFFRAVAHAAHITLHARILYGNNTHHKIEALFKAFGRALREAVDKNERIVGINSTKGML</sequence>
<accession>A0AAX2CEG2</accession>
<dbReference type="EC" id="4.2.1.19" evidence="6 7"/>
<proteinExistence type="inferred from homology"/>
<evidence type="ECO:0000256" key="7">
    <source>
        <dbReference type="RuleBase" id="RU000599"/>
    </source>
</evidence>
<dbReference type="PANTHER" id="PTHR23133:SF2">
    <property type="entry name" value="IMIDAZOLEGLYCEROL-PHOSPHATE DEHYDRATASE"/>
    <property type="match status" value="1"/>
</dbReference>
<dbReference type="PROSITE" id="PS00955">
    <property type="entry name" value="IGP_DEHYDRATASE_2"/>
    <property type="match status" value="1"/>
</dbReference>
<evidence type="ECO:0000256" key="5">
    <source>
        <dbReference type="ARBA" id="ARBA00023239"/>
    </source>
</evidence>
<dbReference type="InterPro" id="IPR038494">
    <property type="entry name" value="IGPD_sf"/>
</dbReference>
<comment type="subcellular location">
    <subcellularLocation>
        <location evidence="6 7">Cytoplasm</location>
    </subcellularLocation>
</comment>
<keyword evidence="5 6" id="KW-0456">Lyase</keyword>
<organism evidence="8 9">
    <name type="scientific">Bacillus cytotoxicus</name>
    <dbReference type="NCBI Taxonomy" id="580165"/>
    <lineage>
        <taxon>Bacteria</taxon>
        <taxon>Bacillati</taxon>
        <taxon>Bacillota</taxon>
        <taxon>Bacilli</taxon>
        <taxon>Bacillales</taxon>
        <taxon>Bacillaceae</taxon>
        <taxon>Bacillus</taxon>
        <taxon>Bacillus cereus group</taxon>
    </lineage>
</organism>
<evidence type="ECO:0000256" key="4">
    <source>
        <dbReference type="ARBA" id="ARBA00023102"/>
    </source>
</evidence>
<dbReference type="CDD" id="cd07914">
    <property type="entry name" value="IGPD"/>
    <property type="match status" value="1"/>
</dbReference>
<evidence type="ECO:0000313" key="9">
    <source>
        <dbReference type="Proteomes" id="UP000242164"/>
    </source>
</evidence>
<dbReference type="GO" id="GO:0005737">
    <property type="term" value="C:cytoplasm"/>
    <property type="evidence" value="ECO:0007669"/>
    <property type="project" value="UniProtKB-SubCell"/>
</dbReference>
<dbReference type="AlphaFoldDB" id="A0AAX2CEG2"/>
<evidence type="ECO:0000313" key="8">
    <source>
        <dbReference type="EMBL" id="SCL88090.1"/>
    </source>
</evidence>
<dbReference type="FunFam" id="3.30.230.40:FF:000001">
    <property type="entry name" value="Imidazoleglycerol-phosphate dehydratase HisB"/>
    <property type="match status" value="1"/>
</dbReference>
<dbReference type="Gene3D" id="3.30.230.40">
    <property type="entry name" value="Imidazole glycerol phosphate dehydratase, domain 1"/>
    <property type="match status" value="2"/>
</dbReference>
<keyword evidence="6" id="KW-0963">Cytoplasm</keyword>
<comment type="pathway">
    <text evidence="1 6 7">Amino-acid biosynthesis; L-histidine biosynthesis; L-histidine from 5-phospho-alpha-D-ribose 1-diphosphate: step 6/9.</text>
</comment>
<comment type="catalytic activity">
    <reaction evidence="6 7">
        <text>D-erythro-1-(imidazol-4-yl)glycerol 3-phosphate = 3-(imidazol-4-yl)-2-oxopropyl phosphate + H2O</text>
        <dbReference type="Rhea" id="RHEA:11040"/>
        <dbReference type="ChEBI" id="CHEBI:15377"/>
        <dbReference type="ChEBI" id="CHEBI:57766"/>
        <dbReference type="ChEBI" id="CHEBI:58278"/>
        <dbReference type="EC" id="4.2.1.19"/>
    </reaction>
</comment>